<dbReference type="InterPro" id="IPR009081">
    <property type="entry name" value="PP-bd_ACP"/>
</dbReference>
<dbReference type="FunFam" id="1.10.1200.10:FF:000005">
    <property type="entry name" value="Nonribosomal peptide synthetase 1"/>
    <property type="match status" value="1"/>
</dbReference>
<dbReference type="EMBL" id="CP071793">
    <property type="protein sequence ID" value="QTD48798.1"/>
    <property type="molecule type" value="Genomic_DNA"/>
</dbReference>
<evidence type="ECO:0000313" key="6">
    <source>
        <dbReference type="EMBL" id="QTD48798.1"/>
    </source>
</evidence>
<evidence type="ECO:0000313" key="7">
    <source>
        <dbReference type="Proteomes" id="UP000663929"/>
    </source>
</evidence>
<dbReference type="GO" id="GO:0005829">
    <property type="term" value="C:cytosol"/>
    <property type="evidence" value="ECO:0007669"/>
    <property type="project" value="TreeGrafter"/>
</dbReference>
<dbReference type="InterPro" id="IPR042099">
    <property type="entry name" value="ANL_N_sf"/>
</dbReference>
<dbReference type="Gene3D" id="3.30.300.30">
    <property type="match status" value="1"/>
</dbReference>
<feature type="domain" description="Carrier" evidence="5">
    <location>
        <begin position="1028"/>
        <end position="1102"/>
    </location>
</feature>
<sequence>MSQTKAPAELSDKKQRLLAALQRKKRKADPPQERGPQPRTQAGPVPLSITQEGLWFQCRERRGPALYHIPLLFRLASDFDIDCFARALRDLVARHEALRTRIEEHEGKPVQVVVPTEAIDTRPLDLGTLEPSAERAALAESCTRPFDLARAPLWRCVTATRADGSRVLALVLHHLIADGWSVQILLRECRDRYEAHRTGRAADLAPLPIQFADFALWERQWLGEPAAQRHLAWWKTQLADAVPFELTGDRPRPAELGHRGQSLHFQLDAGTTEALKLLCRREGATLFAGLLSVFQILLARFTGRTDGCLGTTVANRDRPESQGLLGCFANLLVLQADLSGNPTFAELLRRTRDRTLDAWTHQQVPFVHLIEQLRPQRDPSRTPFFQINFVLQNADEGTAPRGTRGTAPAADDAPMAPMASEETEAVALYDLSLHLRDTGRGCQGTFVFNTALYEAATIERLAQLYTLLATQAAAQPERRLRDFELETQAMRQAARRRAAVHRHYEVDAPLHHRFAAMAAATPNAPAVTDLDEAGSATTLSYRELDRRSTLLARELIARGVVPGDLVGICLPRCLDVPIAFLAVLKCGAGYVPLEPDTPAERAAFILADSGVRLLVTESTMIDRLATPEVETLCLDRHRFEEPHDAGAPSLPAVHLDQRAYVIYTSGTTGTPKGVQVTHRNVLRLFRGCGELFDFGPDDTWTLFHSFAFDFSVWELWGPLLSGGRCLIVPYALSRSPEDFRCLLEEERVTVLSQTPSAFKSLIEADRRTGAARLALRYVVFGGEALHVGALKPWIERYGFHGPELVNMYGITETTVHVTFHRVGPVDLEREASVIGQALPDLQLYLLDGHLNPVPDGAAGELFVAGAGLARGYLGRAGLTADRFVPDPFSSAGGDRLYRTGDLARFRNDGSLEYLGRIDRQVKIRGFRIELGEIEAALRAHPAVRDAAVATRRDGSGHQLLVAVLEAESGTLDPVQVRADLAETLPAYMVPARFGVLDALPLTANGKIDYRVLADIPLDGVPRPANRTAPRNANEARLVALFERILDVRPVGIHENYFALGGDSLRAVQLAFEATKAGMAVSVRDLFAHPTVAGLATAIAERPREIATAPDLTDAPSSEEIAHRWGPAFVDAYPQSAMQRTMLHHYADRPNPWGSYHTQQCFTFSDPAFRPELLVSVLTHLIAKHPTLRTVFAGDGEAAPLQLVRRPFSPELPVTSLAHLDAADQETRIDEFLAADRGDLFDVRQIASPLVRFRLFDHGADRWSLFMAMPHALEDGWGNVALLNDMIDLYRKVKGGAVLADPVPCPSYREFIALEREIAASEESAAFWRTHTAGFAPAALPAPSQRDSNEVVPWLDHATDGDLGPRLQRRARGLGVSLRALCLSAWLPLVARIAGEDRVSVGLVANGRSERLSNPLTAFGLFWNLVPFCLDLAQASAAERANRVERTIVEMEPHVRFPVTAASQAPPYFSTFNFVHFHNQRQTEEGAAVDARDDFRLLAVRQFDRFHHPLCLLVAVNPGNGRVTLTAHYDPQRFTAAQVAKLLADYERGLARLG</sequence>
<evidence type="ECO:0000256" key="3">
    <source>
        <dbReference type="ARBA" id="ARBA00022553"/>
    </source>
</evidence>
<protein>
    <submittedName>
        <fullName evidence="6">Amino acid adenylation domain-containing protein</fullName>
    </submittedName>
</protein>
<dbReference type="PROSITE" id="PS00012">
    <property type="entry name" value="PHOSPHOPANTETHEINE"/>
    <property type="match status" value="1"/>
</dbReference>
<gene>
    <name evidence="6" type="ORF">J3U87_24720</name>
</gene>
<evidence type="ECO:0000256" key="2">
    <source>
        <dbReference type="ARBA" id="ARBA00022450"/>
    </source>
</evidence>
<dbReference type="GO" id="GO:0043041">
    <property type="term" value="P:amino acid activation for nonribosomal peptide biosynthetic process"/>
    <property type="evidence" value="ECO:0007669"/>
    <property type="project" value="TreeGrafter"/>
</dbReference>
<organism evidence="6 7">
    <name type="scientific">Sulfidibacter corallicola</name>
    <dbReference type="NCBI Taxonomy" id="2818388"/>
    <lineage>
        <taxon>Bacteria</taxon>
        <taxon>Pseudomonadati</taxon>
        <taxon>Acidobacteriota</taxon>
        <taxon>Holophagae</taxon>
        <taxon>Acanthopleuribacterales</taxon>
        <taxon>Acanthopleuribacteraceae</taxon>
        <taxon>Sulfidibacter</taxon>
    </lineage>
</organism>
<dbReference type="FunFam" id="3.40.50.12780:FF:000012">
    <property type="entry name" value="Non-ribosomal peptide synthetase"/>
    <property type="match status" value="1"/>
</dbReference>
<evidence type="ECO:0000256" key="1">
    <source>
        <dbReference type="ARBA" id="ARBA00001957"/>
    </source>
</evidence>
<dbReference type="PROSITE" id="PS00455">
    <property type="entry name" value="AMP_BINDING"/>
    <property type="match status" value="1"/>
</dbReference>
<dbReference type="CDD" id="cd19531">
    <property type="entry name" value="LCL_NRPS-like"/>
    <property type="match status" value="1"/>
</dbReference>
<dbReference type="PANTHER" id="PTHR45527">
    <property type="entry name" value="NONRIBOSOMAL PEPTIDE SYNTHETASE"/>
    <property type="match status" value="1"/>
</dbReference>
<reference evidence="6" key="1">
    <citation type="submission" date="2021-03" db="EMBL/GenBank/DDBJ databases">
        <title>Acanthopleuribacteraceae sp. M133.</title>
        <authorList>
            <person name="Wang G."/>
        </authorList>
    </citation>
    <scope>NUCLEOTIDE SEQUENCE</scope>
    <source>
        <strain evidence="6">M133</strain>
    </source>
</reference>
<feature type="region of interest" description="Disordered" evidence="4">
    <location>
        <begin position="1"/>
        <end position="45"/>
    </location>
</feature>
<dbReference type="InterPro" id="IPR023213">
    <property type="entry name" value="CAT-like_dom_sf"/>
</dbReference>
<dbReference type="PANTHER" id="PTHR45527:SF14">
    <property type="entry name" value="PLIPASTATIN SYNTHASE SUBUNIT B"/>
    <property type="match status" value="1"/>
</dbReference>
<dbReference type="NCBIfam" id="TIGR01733">
    <property type="entry name" value="AA-adenyl-dom"/>
    <property type="match status" value="1"/>
</dbReference>
<evidence type="ECO:0000259" key="5">
    <source>
        <dbReference type="PROSITE" id="PS50075"/>
    </source>
</evidence>
<accession>A0A8A4TJ19</accession>
<dbReference type="GO" id="GO:0031177">
    <property type="term" value="F:phosphopantetheine binding"/>
    <property type="evidence" value="ECO:0007669"/>
    <property type="project" value="TreeGrafter"/>
</dbReference>
<dbReference type="InterPro" id="IPR006162">
    <property type="entry name" value="Ppantetheine_attach_site"/>
</dbReference>
<dbReference type="GO" id="GO:0003824">
    <property type="term" value="F:catalytic activity"/>
    <property type="evidence" value="ECO:0007669"/>
    <property type="project" value="InterPro"/>
</dbReference>
<keyword evidence="2" id="KW-0596">Phosphopantetheine</keyword>
<dbReference type="Pfam" id="PF00668">
    <property type="entry name" value="Condensation"/>
    <property type="match status" value="2"/>
</dbReference>
<name>A0A8A4TJ19_SULCO</name>
<dbReference type="Gene3D" id="3.30.559.30">
    <property type="entry name" value="Nonribosomal peptide synthetase, condensation domain"/>
    <property type="match status" value="2"/>
</dbReference>
<keyword evidence="7" id="KW-1185">Reference proteome</keyword>
<dbReference type="GO" id="GO:0044550">
    <property type="term" value="P:secondary metabolite biosynthetic process"/>
    <property type="evidence" value="ECO:0007669"/>
    <property type="project" value="TreeGrafter"/>
</dbReference>
<dbReference type="InterPro" id="IPR000873">
    <property type="entry name" value="AMP-dep_synth/lig_dom"/>
</dbReference>
<keyword evidence="3" id="KW-0597">Phosphoprotein</keyword>
<dbReference type="Pfam" id="PF13193">
    <property type="entry name" value="AMP-binding_C"/>
    <property type="match status" value="1"/>
</dbReference>
<dbReference type="Pfam" id="PF00501">
    <property type="entry name" value="AMP-binding"/>
    <property type="match status" value="1"/>
</dbReference>
<dbReference type="KEGG" id="scor:J3U87_24720"/>
<comment type="cofactor">
    <cofactor evidence="1">
        <name>pantetheine 4'-phosphate</name>
        <dbReference type="ChEBI" id="CHEBI:47942"/>
    </cofactor>
</comment>
<dbReference type="InterPro" id="IPR036736">
    <property type="entry name" value="ACP-like_sf"/>
</dbReference>
<dbReference type="Gene3D" id="3.40.50.12780">
    <property type="entry name" value="N-terminal domain of ligase-like"/>
    <property type="match status" value="1"/>
</dbReference>
<dbReference type="InterPro" id="IPR010071">
    <property type="entry name" value="AA_adenyl_dom"/>
</dbReference>
<proteinExistence type="predicted"/>
<dbReference type="InterPro" id="IPR020845">
    <property type="entry name" value="AMP-binding_CS"/>
</dbReference>
<dbReference type="InterPro" id="IPR001242">
    <property type="entry name" value="Condensation_dom"/>
</dbReference>
<evidence type="ECO:0000256" key="4">
    <source>
        <dbReference type="SAM" id="MobiDB-lite"/>
    </source>
</evidence>
<dbReference type="Proteomes" id="UP000663929">
    <property type="component" value="Chromosome"/>
</dbReference>
<dbReference type="SUPFAM" id="SSF47336">
    <property type="entry name" value="ACP-like"/>
    <property type="match status" value="1"/>
</dbReference>
<dbReference type="RefSeq" id="WP_237378449.1">
    <property type="nucleotide sequence ID" value="NZ_CP071793.1"/>
</dbReference>
<dbReference type="Gene3D" id="3.30.559.10">
    <property type="entry name" value="Chloramphenicol acetyltransferase-like domain"/>
    <property type="match status" value="2"/>
</dbReference>
<dbReference type="InterPro" id="IPR045851">
    <property type="entry name" value="AMP-bd_C_sf"/>
</dbReference>
<dbReference type="CDD" id="cd17643">
    <property type="entry name" value="A_NRPS_Cytc1-like"/>
    <property type="match status" value="1"/>
</dbReference>
<dbReference type="SUPFAM" id="SSF56801">
    <property type="entry name" value="Acetyl-CoA synthetase-like"/>
    <property type="match status" value="1"/>
</dbReference>
<dbReference type="Gene3D" id="1.10.1200.10">
    <property type="entry name" value="ACP-like"/>
    <property type="match status" value="1"/>
</dbReference>
<dbReference type="InterPro" id="IPR025110">
    <property type="entry name" value="AMP-bd_C"/>
</dbReference>
<dbReference type="Pfam" id="PF00550">
    <property type="entry name" value="PP-binding"/>
    <property type="match status" value="1"/>
</dbReference>
<dbReference type="PROSITE" id="PS50075">
    <property type="entry name" value="CARRIER"/>
    <property type="match status" value="1"/>
</dbReference>
<dbReference type="SUPFAM" id="SSF52777">
    <property type="entry name" value="CoA-dependent acyltransferases"/>
    <property type="match status" value="4"/>
</dbReference>